<dbReference type="PANTHER" id="PTHR42918:SF15">
    <property type="entry name" value="LYSINE--TRNA LIGASE, CHLOROPLASTIC_MITOCHONDRIAL"/>
    <property type="match status" value="1"/>
</dbReference>
<dbReference type="NCBIfam" id="NF001756">
    <property type="entry name" value="PRK00484.1"/>
    <property type="match status" value="1"/>
</dbReference>
<reference evidence="17" key="1">
    <citation type="submission" date="2018-06" db="EMBL/GenBank/DDBJ databases">
        <authorList>
            <person name="Zhirakovskaya E."/>
        </authorList>
    </citation>
    <scope>NUCLEOTIDE SEQUENCE</scope>
</reference>
<dbReference type="FunFam" id="3.30.930.10:FF:000001">
    <property type="entry name" value="Lysine--tRNA ligase"/>
    <property type="match status" value="1"/>
</dbReference>
<evidence type="ECO:0000256" key="6">
    <source>
        <dbReference type="ARBA" id="ARBA00022490"/>
    </source>
</evidence>
<name>A0A3B1CXH9_9ZZZZ</name>
<dbReference type="GO" id="GO:0000049">
    <property type="term" value="F:tRNA binding"/>
    <property type="evidence" value="ECO:0007669"/>
    <property type="project" value="TreeGrafter"/>
</dbReference>
<dbReference type="Gene3D" id="3.30.930.10">
    <property type="entry name" value="Bira Bifunctional Protein, Domain 2"/>
    <property type="match status" value="1"/>
</dbReference>
<evidence type="ECO:0000256" key="8">
    <source>
        <dbReference type="ARBA" id="ARBA00022723"/>
    </source>
</evidence>
<dbReference type="EC" id="6.1.1.6" evidence="5"/>
<dbReference type="GO" id="GO:0004824">
    <property type="term" value="F:lysine-tRNA ligase activity"/>
    <property type="evidence" value="ECO:0007669"/>
    <property type="project" value="UniProtKB-EC"/>
</dbReference>
<dbReference type="InterPro" id="IPR004365">
    <property type="entry name" value="NA-bd_OB_tRNA"/>
</dbReference>
<comment type="similarity">
    <text evidence="3">Belongs to the class-II aminoacyl-tRNA synthetase family.</text>
</comment>
<keyword evidence="8" id="KW-0479">Metal-binding</keyword>
<evidence type="ECO:0000256" key="11">
    <source>
        <dbReference type="ARBA" id="ARBA00022842"/>
    </source>
</evidence>
<keyword evidence="7 17" id="KW-0436">Ligase</keyword>
<dbReference type="InterPro" id="IPR045864">
    <property type="entry name" value="aa-tRNA-synth_II/BPL/LPL"/>
</dbReference>
<dbReference type="Pfam" id="PF01336">
    <property type="entry name" value="tRNA_anti-codon"/>
    <property type="match status" value="1"/>
</dbReference>
<dbReference type="GO" id="GO:0005524">
    <property type="term" value="F:ATP binding"/>
    <property type="evidence" value="ECO:0007669"/>
    <property type="project" value="UniProtKB-KW"/>
</dbReference>
<comment type="subunit">
    <text evidence="4">Homodimer.</text>
</comment>
<accession>A0A3B1CXH9</accession>
<dbReference type="GO" id="GO:0006430">
    <property type="term" value="P:lysyl-tRNA aminoacylation"/>
    <property type="evidence" value="ECO:0007669"/>
    <property type="project" value="InterPro"/>
</dbReference>
<dbReference type="SUPFAM" id="SSF50249">
    <property type="entry name" value="Nucleic acid-binding proteins"/>
    <property type="match status" value="1"/>
</dbReference>
<dbReference type="Pfam" id="PF00152">
    <property type="entry name" value="tRNA-synt_2"/>
    <property type="match status" value="1"/>
</dbReference>
<evidence type="ECO:0000256" key="2">
    <source>
        <dbReference type="ARBA" id="ARBA00004496"/>
    </source>
</evidence>
<dbReference type="InterPro" id="IPR012340">
    <property type="entry name" value="NA-bd_OB-fold"/>
</dbReference>
<dbReference type="HAMAP" id="MF_00252">
    <property type="entry name" value="Lys_tRNA_synth_class2"/>
    <property type="match status" value="1"/>
</dbReference>
<dbReference type="PIRSF" id="PIRSF039101">
    <property type="entry name" value="LysRS2"/>
    <property type="match status" value="1"/>
</dbReference>
<evidence type="ECO:0000256" key="5">
    <source>
        <dbReference type="ARBA" id="ARBA00013166"/>
    </source>
</evidence>
<evidence type="ECO:0000256" key="15">
    <source>
        <dbReference type="ARBA" id="ARBA00048573"/>
    </source>
</evidence>
<keyword evidence="10" id="KW-0067">ATP-binding</keyword>
<evidence type="ECO:0000256" key="13">
    <source>
        <dbReference type="ARBA" id="ARBA00023146"/>
    </source>
</evidence>
<dbReference type="NCBIfam" id="TIGR00499">
    <property type="entry name" value="lysS_bact"/>
    <property type="match status" value="1"/>
</dbReference>
<dbReference type="InterPro" id="IPR006195">
    <property type="entry name" value="aa-tRNA-synth_II"/>
</dbReference>
<keyword evidence="13 17" id="KW-0030">Aminoacyl-tRNA synthetase</keyword>
<dbReference type="CDD" id="cd00775">
    <property type="entry name" value="LysRS_core"/>
    <property type="match status" value="1"/>
</dbReference>
<proteinExistence type="inferred from homology"/>
<dbReference type="GO" id="GO:0005829">
    <property type="term" value="C:cytosol"/>
    <property type="evidence" value="ECO:0007669"/>
    <property type="project" value="TreeGrafter"/>
</dbReference>
<dbReference type="InterPro" id="IPR044136">
    <property type="entry name" value="Lys-tRNA-ligase_II_N"/>
</dbReference>
<keyword evidence="9" id="KW-0547">Nucleotide-binding</keyword>
<evidence type="ECO:0000313" key="17">
    <source>
        <dbReference type="EMBL" id="VAX33162.1"/>
    </source>
</evidence>
<evidence type="ECO:0000256" key="4">
    <source>
        <dbReference type="ARBA" id="ARBA00011738"/>
    </source>
</evidence>
<dbReference type="FunFam" id="2.40.50.140:FF:000024">
    <property type="entry name" value="Lysine--tRNA ligase"/>
    <property type="match status" value="1"/>
</dbReference>
<comment type="catalytic activity">
    <reaction evidence="15">
        <text>tRNA(Lys) + L-lysine + ATP = L-lysyl-tRNA(Lys) + AMP + diphosphate</text>
        <dbReference type="Rhea" id="RHEA:20792"/>
        <dbReference type="Rhea" id="RHEA-COMP:9696"/>
        <dbReference type="Rhea" id="RHEA-COMP:9697"/>
        <dbReference type="ChEBI" id="CHEBI:30616"/>
        <dbReference type="ChEBI" id="CHEBI:32551"/>
        <dbReference type="ChEBI" id="CHEBI:33019"/>
        <dbReference type="ChEBI" id="CHEBI:78442"/>
        <dbReference type="ChEBI" id="CHEBI:78529"/>
        <dbReference type="ChEBI" id="CHEBI:456215"/>
        <dbReference type="EC" id="6.1.1.6"/>
    </reaction>
</comment>
<dbReference type="InterPro" id="IPR002313">
    <property type="entry name" value="Lys-tRNA-ligase_II"/>
</dbReference>
<dbReference type="PRINTS" id="PR00982">
    <property type="entry name" value="TRNASYNTHLYS"/>
</dbReference>
<evidence type="ECO:0000256" key="7">
    <source>
        <dbReference type="ARBA" id="ARBA00022598"/>
    </source>
</evidence>
<dbReference type="InterPro" id="IPR004364">
    <property type="entry name" value="Aa-tRNA-synt_II"/>
</dbReference>
<dbReference type="InterPro" id="IPR034762">
    <property type="entry name" value="Lys-tRNA-ligase_II_bac/euk"/>
</dbReference>
<comment type="cofactor">
    <cofactor evidence="1">
        <name>Mg(2+)</name>
        <dbReference type="ChEBI" id="CHEBI:18420"/>
    </cofactor>
</comment>
<organism evidence="17">
    <name type="scientific">hydrothermal vent metagenome</name>
    <dbReference type="NCBI Taxonomy" id="652676"/>
    <lineage>
        <taxon>unclassified sequences</taxon>
        <taxon>metagenomes</taxon>
        <taxon>ecological metagenomes</taxon>
    </lineage>
</organism>
<protein>
    <recommendedName>
        <fullName evidence="5">lysine--tRNA ligase</fullName>
        <ecNumber evidence="5">6.1.1.6</ecNumber>
    </recommendedName>
    <alternativeName>
        <fullName evidence="14">Lysyl-tRNA synthetase</fullName>
    </alternativeName>
</protein>
<dbReference type="GO" id="GO:0046872">
    <property type="term" value="F:metal ion binding"/>
    <property type="evidence" value="ECO:0007669"/>
    <property type="project" value="UniProtKB-KW"/>
</dbReference>
<evidence type="ECO:0000256" key="14">
    <source>
        <dbReference type="ARBA" id="ARBA00030563"/>
    </source>
</evidence>
<evidence type="ECO:0000259" key="16">
    <source>
        <dbReference type="PROSITE" id="PS50862"/>
    </source>
</evidence>
<sequence length="524" mass="59881">MQTQSPPQFLIYNFNNSDHQIISMEETGNLIQQRLEKAEELRAKGIRPFNNKFKVNAVIGSLVSDYSNSSKEELTEKNVECVVAGRIMTSRDHGKTTFIHIKDRSGQVQVFVNEKLLGKESYENFGKFDIGDIVGIQGKVSKTRTGELTLFADSVSLLTKSLQPLPEKWHGLKDIELRYRQRYVDLIVNPEVKQTFVYRSKIIQTIRDFLNDRDYLEVETPMMHSIPGGATAKPFKTHHNALNMELYLRIAPELYLKRLVVGGMERVYEINRSFRNEGMSTEHNPEFTMLEFYTAYADYTDLMDLTEELFRTIGQSVFGTLQFPYTHVVDGEEQEGTFDFGQPFKRIPFKQSLTEIGGVPEAAVTDPEKAVAFALEHKVHLEKKDTPAKVLAKLFDTFVEPKLIQPTFVIDYPLELSPLSQKKADDPSLVERFELFVSGKEIANAYTELNDPIDQKQRFEEQVAERQAGDDEAHWMDLDFIRALEIGMPPTAGEGIGIDRLTMLLTNSQSIRDVILFPQLKKES</sequence>
<dbReference type="InterPro" id="IPR018149">
    <property type="entry name" value="Lys-tRNA-synth_II_C"/>
</dbReference>
<evidence type="ECO:0000256" key="12">
    <source>
        <dbReference type="ARBA" id="ARBA00022917"/>
    </source>
</evidence>
<feature type="domain" description="Aminoacyl-transfer RNA synthetases class-II family profile" evidence="16">
    <location>
        <begin position="196"/>
        <end position="518"/>
    </location>
</feature>
<evidence type="ECO:0000256" key="1">
    <source>
        <dbReference type="ARBA" id="ARBA00001946"/>
    </source>
</evidence>
<evidence type="ECO:0000256" key="9">
    <source>
        <dbReference type="ARBA" id="ARBA00022741"/>
    </source>
</evidence>
<dbReference type="SUPFAM" id="SSF55681">
    <property type="entry name" value="Class II aaRS and biotin synthetases"/>
    <property type="match status" value="1"/>
</dbReference>
<evidence type="ECO:0000256" key="10">
    <source>
        <dbReference type="ARBA" id="ARBA00022840"/>
    </source>
</evidence>
<keyword evidence="11" id="KW-0460">Magnesium</keyword>
<dbReference type="EMBL" id="UOGG01000236">
    <property type="protein sequence ID" value="VAX33162.1"/>
    <property type="molecule type" value="Genomic_DNA"/>
</dbReference>
<comment type="subcellular location">
    <subcellularLocation>
        <location evidence="2">Cytoplasm</location>
    </subcellularLocation>
</comment>
<keyword evidence="12" id="KW-0648">Protein biosynthesis</keyword>
<gene>
    <name evidence="17" type="ORF">MNBD_NITROSPINAE05-780</name>
</gene>
<dbReference type="Gene3D" id="2.40.50.140">
    <property type="entry name" value="Nucleic acid-binding proteins"/>
    <property type="match status" value="1"/>
</dbReference>
<keyword evidence="6" id="KW-0963">Cytoplasm</keyword>
<dbReference type="AlphaFoldDB" id="A0A3B1CXH9"/>
<evidence type="ECO:0000256" key="3">
    <source>
        <dbReference type="ARBA" id="ARBA00008226"/>
    </source>
</evidence>
<dbReference type="PROSITE" id="PS50862">
    <property type="entry name" value="AA_TRNA_LIGASE_II"/>
    <property type="match status" value="1"/>
</dbReference>
<dbReference type="PANTHER" id="PTHR42918">
    <property type="entry name" value="LYSYL-TRNA SYNTHETASE"/>
    <property type="match status" value="1"/>
</dbReference>
<dbReference type="CDD" id="cd04322">
    <property type="entry name" value="LysRS_N"/>
    <property type="match status" value="1"/>
</dbReference>